<dbReference type="InterPro" id="IPR002401">
    <property type="entry name" value="Cyt_P450_E_grp-I"/>
</dbReference>
<evidence type="ECO:0000256" key="2">
    <source>
        <dbReference type="ARBA" id="ARBA00004174"/>
    </source>
</evidence>
<comment type="caution">
    <text evidence="16">The sequence shown here is derived from an EMBL/GenBank/DDBJ whole genome shotgun (WGS) entry which is preliminary data.</text>
</comment>
<keyword evidence="7" id="KW-0256">Endoplasmic reticulum</keyword>
<evidence type="ECO:0000256" key="13">
    <source>
        <dbReference type="PIRSR" id="PIRSR602401-1"/>
    </source>
</evidence>
<evidence type="ECO:0000256" key="12">
    <source>
        <dbReference type="ARBA" id="ARBA00023136"/>
    </source>
</evidence>
<comment type="cofactor">
    <cofactor evidence="1 13">
        <name>heme</name>
        <dbReference type="ChEBI" id="CHEBI:30413"/>
    </cofactor>
</comment>
<feature type="signal peptide" evidence="15">
    <location>
        <begin position="1"/>
        <end position="19"/>
    </location>
</feature>
<gene>
    <name evidence="16" type="ORF">ILUMI_07590</name>
</gene>
<dbReference type="GO" id="GO:0005506">
    <property type="term" value="F:iron ion binding"/>
    <property type="evidence" value="ECO:0007669"/>
    <property type="project" value="InterPro"/>
</dbReference>
<dbReference type="SUPFAM" id="SSF48264">
    <property type="entry name" value="Cytochrome P450"/>
    <property type="match status" value="1"/>
</dbReference>
<evidence type="ECO:0000256" key="10">
    <source>
        <dbReference type="ARBA" id="ARBA00023004"/>
    </source>
</evidence>
<feature type="binding site" description="axial binding residue" evidence="13">
    <location>
        <position position="468"/>
    </location>
    <ligand>
        <name>heme</name>
        <dbReference type="ChEBI" id="CHEBI:30413"/>
    </ligand>
    <ligandPart>
        <name>Fe</name>
        <dbReference type="ChEBI" id="CHEBI:18248"/>
    </ligandPart>
</feature>
<dbReference type="Pfam" id="PF00067">
    <property type="entry name" value="p450"/>
    <property type="match status" value="1"/>
</dbReference>
<dbReference type="GO" id="GO:0016705">
    <property type="term" value="F:oxidoreductase activity, acting on paired donors, with incorporation or reduction of molecular oxygen"/>
    <property type="evidence" value="ECO:0007669"/>
    <property type="project" value="InterPro"/>
</dbReference>
<dbReference type="InterPro" id="IPR001128">
    <property type="entry name" value="Cyt_P450"/>
</dbReference>
<proteinExistence type="inferred from homology"/>
<dbReference type="InterPro" id="IPR050476">
    <property type="entry name" value="Insect_CytP450_Detox"/>
</dbReference>
<evidence type="ECO:0000256" key="9">
    <source>
        <dbReference type="ARBA" id="ARBA00023002"/>
    </source>
</evidence>
<name>A0A8K0DD61_IGNLU</name>
<keyword evidence="8" id="KW-0492">Microsome</keyword>
<reference evidence="16" key="1">
    <citation type="submission" date="2019-08" db="EMBL/GenBank/DDBJ databases">
        <title>The genome of the North American firefly Photinus pyralis.</title>
        <authorList>
            <consortium name="Photinus pyralis genome working group"/>
            <person name="Fallon T.R."/>
            <person name="Sander Lower S.E."/>
            <person name="Weng J.-K."/>
        </authorList>
    </citation>
    <scope>NUCLEOTIDE SEQUENCE</scope>
    <source>
        <strain evidence="16">TRF0915ILg1</strain>
        <tissue evidence="16">Whole body</tissue>
    </source>
</reference>
<evidence type="ECO:0000256" key="1">
    <source>
        <dbReference type="ARBA" id="ARBA00001971"/>
    </source>
</evidence>
<keyword evidence="6 13" id="KW-0479">Metal-binding</keyword>
<dbReference type="InterPro" id="IPR017972">
    <property type="entry name" value="Cyt_P450_CS"/>
</dbReference>
<dbReference type="GO" id="GO:0020037">
    <property type="term" value="F:heme binding"/>
    <property type="evidence" value="ECO:0007669"/>
    <property type="project" value="InterPro"/>
</dbReference>
<dbReference type="Proteomes" id="UP000801492">
    <property type="component" value="Unassembled WGS sequence"/>
</dbReference>
<dbReference type="GO" id="GO:0004497">
    <property type="term" value="F:monooxygenase activity"/>
    <property type="evidence" value="ECO:0007669"/>
    <property type="project" value="UniProtKB-KW"/>
</dbReference>
<dbReference type="FunFam" id="1.10.630.10:FF:000042">
    <property type="entry name" value="Cytochrome P450"/>
    <property type="match status" value="1"/>
</dbReference>
<keyword evidence="5 13" id="KW-0349">Heme</keyword>
<keyword evidence="9 14" id="KW-0560">Oxidoreductase</keyword>
<evidence type="ECO:0008006" key="18">
    <source>
        <dbReference type="Google" id="ProtNLM"/>
    </source>
</evidence>
<keyword evidence="11 14" id="KW-0503">Monooxygenase</keyword>
<evidence type="ECO:0000256" key="8">
    <source>
        <dbReference type="ARBA" id="ARBA00022848"/>
    </source>
</evidence>
<dbReference type="PANTHER" id="PTHR24292">
    <property type="entry name" value="CYTOCHROME P450"/>
    <property type="match status" value="1"/>
</dbReference>
<keyword evidence="10 13" id="KW-0408">Iron</keyword>
<evidence type="ECO:0000313" key="17">
    <source>
        <dbReference type="Proteomes" id="UP000801492"/>
    </source>
</evidence>
<comment type="subcellular location">
    <subcellularLocation>
        <location evidence="3">Endoplasmic reticulum membrane</location>
        <topology evidence="3">Peripheral membrane protein</topology>
    </subcellularLocation>
    <subcellularLocation>
        <location evidence="2">Microsome membrane</location>
        <topology evidence="2">Peripheral membrane protein</topology>
    </subcellularLocation>
</comment>
<evidence type="ECO:0000256" key="5">
    <source>
        <dbReference type="ARBA" id="ARBA00022617"/>
    </source>
</evidence>
<evidence type="ECO:0000313" key="16">
    <source>
        <dbReference type="EMBL" id="KAF2898585.1"/>
    </source>
</evidence>
<evidence type="ECO:0000256" key="4">
    <source>
        <dbReference type="ARBA" id="ARBA00010617"/>
    </source>
</evidence>
<protein>
    <recommendedName>
        <fullName evidence="18">Cytochrome P450</fullName>
    </recommendedName>
</protein>
<dbReference type="GO" id="GO:0005789">
    <property type="term" value="C:endoplasmic reticulum membrane"/>
    <property type="evidence" value="ECO:0007669"/>
    <property type="project" value="UniProtKB-SubCell"/>
</dbReference>
<dbReference type="PRINTS" id="PR00463">
    <property type="entry name" value="EP450I"/>
</dbReference>
<evidence type="ECO:0000256" key="11">
    <source>
        <dbReference type="ARBA" id="ARBA00023033"/>
    </source>
</evidence>
<evidence type="ECO:0000256" key="6">
    <source>
        <dbReference type="ARBA" id="ARBA00022723"/>
    </source>
</evidence>
<dbReference type="CDD" id="cd11056">
    <property type="entry name" value="CYP6-like"/>
    <property type="match status" value="1"/>
</dbReference>
<comment type="similarity">
    <text evidence="4 14">Belongs to the cytochrome P450 family.</text>
</comment>
<dbReference type="PANTHER" id="PTHR24292:SF54">
    <property type="entry name" value="CYP9F3-RELATED"/>
    <property type="match status" value="1"/>
</dbReference>
<evidence type="ECO:0000256" key="14">
    <source>
        <dbReference type="RuleBase" id="RU000461"/>
    </source>
</evidence>
<dbReference type="InterPro" id="IPR036396">
    <property type="entry name" value="Cyt_P450_sf"/>
</dbReference>
<dbReference type="Gene3D" id="1.10.630.10">
    <property type="entry name" value="Cytochrome P450"/>
    <property type="match status" value="1"/>
</dbReference>
<keyword evidence="17" id="KW-1185">Reference proteome</keyword>
<organism evidence="16 17">
    <name type="scientific">Ignelater luminosus</name>
    <name type="common">Cucubano</name>
    <name type="synonym">Pyrophorus luminosus</name>
    <dbReference type="NCBI Taxonomy" id="2038154"/>
    <lineage>
        <taxon>Eukaryota</taxon>
        <taxon>Metazoa</taxon>
        <taxon>Ecdysozoa</taxon>
        <taxon>Arthropoda</taxon>
        <taxon>Hexapoda</taxon>
        <taxon>Insecta</taxon>
        <taxon>Pterygota</taxon>
        <taxon>Neoptera</taxon>
        <taxon>Endopterygota</taxon>
        <taxon>Coleoptera</taxon>
        <taxon>Polyphaga</taxon>
        <taxon>Elateriformia</taxon>
        <taxon>Elateroidea</taxon>
        <taxon>Elateridae</taxon>
        <taxon>Agrypninae</taxon>
        <taxon>Pyrophorini</taxon>
        <taxon>Ignelater</taxon>
    </lineage>
</organism>
<dbReference type="AlphaFoldDB" id="A0A8K0DD61"/>
<dbReference type="OrthoDB" id="6723084at2759"/>
<evidence type="ECO:0000256" key="7">
    <source>
        <dbReference type="ARBA" id="ARBA00022824"/>
    </source>
</evidence>
<accession>A0A8K0DD61</accession>
<evidence type="ECO:0000256" key="3">
    <source>
        <dbReference type="ARBA" id="ARBA00004406"/>
    </source>
</evidence>
<keyword evidence="12" id="KW-0472">Membrane</keyword>
<evidence type="ECO:0000256" key="15">
    <source>
        <dbReference type="SAM" id="SignalP"/>
    </source>
</evidence>
<keyword evidence="15" id="KW-0732">Signal</keyword>
<dbReference type="PROSITE" id="PS00086">
    <property type="entry name" value="CYTOCHROME_P450"/>
    <property type="match status" value="1"/>
</dbReference>
<dbReference type="EMBL" id="VTPC01003405">
    <property type="protein sequence ID" value="KAF2898585.1"/>
    <property type="molecule type" value="Genomic_DNA"/>
</dbReference>
<sequence>MLLILFSCILALLIYLVLLKPNRYWDEKGVPYVKPLPFFGNMFSNIFQLRSFTDMVNDLYKVYPDKRYVGFFQFRVPTLMIRDLELIKKIAIKEFDSFPDHRAFVAKEADPIASKNLFNLTIDDGWHDMRSTLSPTFTSSKMRSMFVLMEQCAEQFVKYFEKQKGPVELELKDSFTRYANDVIGTAAFGITCDSLADKENQFYMMGKELTTFTFLQNLKFFGFSISPALMALFKVKLFNAKAISFFRSIIKQTLQIREEKGIVRPDVIHLLMEAKKGRLKYENQTNVVDTGFAVVEESELGKKQKRKKMEITDEDITAQAVVFFFAGFDTVSTLMCYVCYELAKNPHVQEVLYKEVKENCQGKTTYEMVLGMKYLDCVISETLRKWPPVPFTDRNTIRPFTIEPEQPGERRVRLDSGANVWIPVYSIHRDSKYYPDPEKFDPDRFNDENKTNIAPLSYLPFGAGPRNCIGSRFALLETKLIIIKILQKFEIVPVDKTPNRIVLSKSNFNPLPDGGIWLGFKPRSSS</sequence>
<dbReference type="PRINTS" id="PR00385">
    <property type="entry name" value="P450"/>
</dbReference>
<feature type="chain" id="PRO_5035432652" description="Cytochrome P450" evidence="15">
    <location>
        <begin position="20"/>
        <end position="526"/>
    </location>
</feature>